<sequence>MRIKHPLKKYLLLLLIILMTILILFILLPSDAEEALETVDLFYRLEQEADFSTSWELFHSEMKNRFPKAGYIQDRAHVFMNHFGVNTYTYTLSEPEEIEDWKMDIDTESIFVYEIIVTQSYIGKYGRFDFIQYVYVSLEEDEWKILWDYNE</sequence>
<gene>
    <name evidence="1" type="ORF">KP78_30660</name>
</gene>
<name>A0A0C2V520_9BACL</name>
<dbReference type="PATRIC" id="fig|889306.3.peg.3080"/>
<dbReference type="AlphaFoldDB" id="A0A0C2V520"/>
<evidence type="ECO:0000313" key="1">
    <source>
        <dbReference type="EMBL" id="KIL44102.1"/>
    </source>
</evidence>
<dbReference type="STRING" id="889306.KP78_30660"/>
<proteinExistence type="predicted"/>
<reference evidence="1 2" key="1">
    <citation type="submission" date="2015-01" db="EMBL/GenBank/DDBJ databases">
        <title>Genome sequencing of Jeotgalibacillus soli.</title>
        <authorList>
            <person name="Goh K.M."/>
            <person name="Chan K.-G."/>
            <person name="Yaakop A.S."/>
            <person name="Ee R."/>
            <person name="Gan H.M."/>
            <person name="Chan C.S."/>
        </authorList>
    </citation>
    <scope>NUCLEOTIDE SEQUENCE [LARGE SCALE GENOMIC DNA]</scope>
    <source>
        <strain evidence="1 2">P9</strain>
    </source>
</reference>
<dbReference type="EMBL" id="JXRP01000019">
    <property type="protein sequence ID" value="KIL44102.1"/>
    <property type="molecule type" value="Genomic_DNA"/>
</dbReference>
<comment type="caution">
    <text evidence="1">The sequence shown here is derived from an EMBL/GenBank/DDBJ whole genome shotgun (WGS) entry which is preliminary data.</text>
</comment>
<evidence type="ECO:0000313" key="2">
    <source>
        <dbReference type="Proteomes" id="UP000031938"/>
    </source>
</evidence>
<dbReference type="OrthoDB" id="2720594at2"/>
<protein>
    <recommendedName>
        <fullName evidence="3">DUF4829 domain-containing protein</fullName>
    </recommendedName>
</protein>
<dbReference type="SUPFAM" id="SSF54427">
    <property type="entry name" value="NTF2-like"/>
    <property type="match status" value="1"/>
</dbReference>
<organism evidence="1 2">
    <name type="scientific">Jeotgalibacillus soli</name>
    <dbReference type="NCBI Taxonomy" id="889306"/>
    <lineage>
        <taxon>Bacteria</taxon>
        <taxon>Bacillati</taxon>
        <taxon>Bacillota</taxon>
        <taxon>Bacilli</taxon>
        <taxon>Bacillales</taxon>
        <taxon>Caryophanaceae</taxon>
        <taxon>Jeotgalibacillus</taxon>
    </lineage>
</organism>
<accession>A0A0C2V520</accession>
<dbReference type="Proteomes" id="UP000031938">
    <property type="component" value="Unassembled WGS sequence"/>
</dbReference>
<dbReference type="InterPro" id="IPR032710">
    <property type="entry name" value="NTF2-like_dom_sf"/>
</dbReference>
<keyword evidence="2" id="KW-1185">Reference proteome</keyword>
<evidence type="ECO:0008006" key="3">
    <source>
        <dbReference type="Google" id="ProtNLM"/>
    </source>
</evidence>